<gene>
    <name evidence="2" type="ORF">MPH_00679</name>
</gene>
<feature type="compositionally biased region" description="Polar residues" evidence="1">
    <location>
        <begin position="15"/>
        <end position="28"/>
    </location>
</feature>
<dbReference type="InParanoid" id="K2SAR2"/>
<evidence type="ECO:0000313" key="2">
    <source>
        <dbReference type="EMBL" id="EKG21987.1"/>
    </source>
</evidence>
<reference evidence="2 3" key="1">
    <citation type="journal article" date="2012" name="BMC Genomics">
        <title>Tools to kill: Genome of one of the most destructive plant pathogenic fungi Macrophomina phaseolina.</title>
        <authorList>
            <person name="Islam M.S."/>
            <person name="Haque M.S."/>
            <person name="Islam M.M."/>
            <person name="Emdad E.M."/>
            <person name="Halim A."/>
            <person name="Hossen Q.M.M."/>
            <person name="Hossain M.Z."/>
            <person name="Ahmed B."/>
            <person name="Rahim S."/>
            <person name="Rahman M.S."/>
            <person name="Alam M.M."/>
            <person name="Hou S."/>
            <person name="Wan X."/>
            <person name="Saito J.A."/>
            <person name="Alam M."/>
        </authorList>
    </citation>
    <scope>NUCLEOTIDE SEQUENCE [LARGE SCALE GENOMIC DNA]</scope>
    <source>
        <strain evidence="2 3">MS6</strain>
    </source>
</reference>
<feature type="compositionally biased region" description="Basic residues" evidence="1">
    <location>
        <begin position="35"/>
        <end position="45"/>
    </location>
</feature>
<sequence length="185" mass="20109">MSVNQRDLRSDTEEAPTTDSTAHSQTRLSGGGWMARRRRREKKEKRGQPPCLPFRFFPVVCCLAPFPLPSVHNIHTYALLHTNVKPPVPLPPGVSDLVFVPPPCKPLPAKAPPSDPPTLFSSALLSSREKDLSHAPSAHLPEEVNVGDVCDIKEEQGGRAWLPGQPASQLLQGSAELGYTVGRKG</sequence>
<proteinExistence type="predicted"/>
<name>K2SAR2_MACPH</name>
<dbReference type="HOGENOM" id="CLU_1461577_0_0_1"/>
<evidence type="ECO:0000313" key="3">
    <source>
        <dbReference type="Proteomes" id="UP000007129"/>
    </source>
</evidence>
<evidence type="ECO:0000256" key="1">
    <source>
        <dbReference type="SAM" id="MobiDB-lite"/>
    </source>
</evidence>
<dbReference type="VEuPathDB" id="FungiDB:MPH_00679"/>
<accession>K2SAR2</accession>
<dbReference type="AlphaFoldDB" id="K2SAR2"/>
<dbReference type="EMBL" id="AHHD01000032">
    <property type="protein sequence ID" value="EKG21987.1"/>
    <property type="molecule type" value="Genomic_DNA"/>
</dbReference>
<dbReference type="Proteomes" id="UP000007129">
    <property type="component" value="Unassembled WGS sequence"/>
</dbReference>
<protein>
    <submittedName>
        <fullName evidence="2">Uncharacterized protein</fullName>
    </submittedName>
</protein>
<organism evidence="2 3">
    <name type="scientific">Macrophomina phaseolina (strain MS6)</name>
    <name type="common">Charcoal rot fungus</name>
    <dbReference type="NCBI Taxonomy" id="1126212"/>
    <lineage>
        <taxon>Eukaryota</taxon>
        <taxon>Fungi</taxon>
        <taxon>Dikarya</taxon>
        <taxon>Ascomycota</taxon>
        <taxon>Pezizomycotina</taxon>
        <taxon>Dothideomycetes</taxon>
        <taxon>Dothideomycetes incertae sedis</taxon>
        <taxon>Botryosphaeriales</taxon>
        <taxon>Botryosphaeriaceae</taxon>
        <taxon>Macrophomina</taxon>
    </lineage>
</organism>
<feature type="region of interest" description="Disordered" evidence="1">
    <location>
        <begin position="1"/>
        <end position="47"/>
    </location>
</feature>
<feature type="compositionally biased region" description="Basic and acidic residues" evidence="1">
    <location>
        <begin position="1"/>
        <end position="12"/>
    </location>
</feature>
<comment type="caution">
    <text evidence="2">The sequence shown here is derived from an EMBL/GenBank/DDBJ whole genome shotgun (WGS) entry which is preliminary data.</text>
</comment>